<dbReference type="SUPFAM" id="SSF56112">
    <property type="entry name" value="Protein kinase-like (PK-like)"/>
    <property type="match status" value="1"/>
</dbReference>
<keyword evidence="1" id="KW-0547">Nucleotide-binding</keyword>
<dbReference type="Gene3D" id="1.10.510.10">
    <property type="entry name" value="Transferase(Phosphotransferase) domain 1"/>
    <property type="match status" value="1"/>
</dbReference>
<evidence type="ECO:0000256" key="4">
    <source>
        <dbReference type="SAM" id="Phobius"/>
    </source>
</evidence>
<dbReference type="SMART" id="SM00220">
    <property type="entry name" value="S_TKc"/>
    <property type="match status" value="1"/>
</dbReference>
<feature type="region of interest" description="Disordered" evidence="3">
    <location>
        <begin position="1"/>
        <end position="36"/>
    </location>
</feature>
<dbReference type="GO" id="GO:0004672">
    <property type="term" value="F:protein kinase activity"/>
    <property type="evidence" value="ECO:0007669"/>
    <property type="project" value="InterPro"/>
</dbReference>
<dbReference type="PANTHER" id="PTHR47989">
    <property type="entry name" value="OS01G0750732 PROTEIN"/>
    <property type="match status" value="1"/>
</dbReference>
<reference evidence="6 7" key="1">
    <citation type="journal article" date="2016" name="DNA Res.">
        <title>The draft genome of MD-2 pineapple using hybrid error correction of long reads.</title>
        <authorList>
            <person name="Redwan R.M."/>
            <person name="Saidin A."/>
            <person name="Kumar S.V."/>
        </authorList>
    </citation>
    <scope>NUCLEOTIDE SEQUENCE [LARGE SCALE GENOMIC DNA]</scope>
    <source>
        <strain evidence="7">cv. MD2</strain>
        <tissue evidence="6">Leaf</tissue>
    </source>
</reference>
<gene>
    <name evidence="6" type="ORF">ACMD2_23959</name>
</gene>
<evidence type="ECO:0000256" key="3">
    <source>
        <dbReference type="SAM" id="MobiDB-lite"/>
    </source>
</evidence>
<sequence length="522" mass="56427">MGSSYSSSGGGGGGGCYIARRDGRNRRRGGSSDGIIPCKKMVSSLAALRRRGRRQTGGSDDGRGRCDAENRSWLLADAAAGDGAAELHSVHSSFRLSFRGSPPPPAAVEAAGGAAAAAGVASAVLLLVSLEDDDDRQGAAAPPPSAPEALQWQRLDFLERSISPIASRAVRFSYAEIHSATHGLSAGRELGRGPLSRVYRGRVGVRRRAVAIKRVEGEGRESTKAFCRELMIASSLCNPNIVPLIGFCIDKAGLFLVYKFVSGGSLDRHLHHSRKVLPWTARYKVAVGAARAVEYLHYGTEKCVIHRDIKSSNILLSSKKSPKVRLCDFGFATWARGTSLPFLCKSVKGTFGYLAPEYFQHGKLSDKTDVYAFGVVLLELITGRKAIDQSRPQGDENLVLWVKEEVEVSPVESDHVGAGRVLRSMMWNAICTLKVLLDGLIAIEVECYGGGLDTDLTRPNLVDRSRLEQFGETDSLAPSPQAYVKYTASQEGKSMFGLWSTNLSLIYHIIGLMWAWAASRTP</sequence>
<evidence type="ECO:0000256" key="1">
    <source>
        <dbReference type="ARBA" id="ARBA00022741"/>
    </source>
</evidence>
<keyword evidence="6" id="KW-0418">Kinase</keyword>
<proteinExistence type="predicted"/>
<dbReference type="AlphaFoldDB" id="A0A199VHG9"/>
<dbReference type="InterPro" id="IPR000719">
    <property type="entry name" value="Prot_kinase_dom"/>
</dbReference>
<evidence type="ECO:0000313" key="7">
    <source>
        <dbReference type="Proteomes" id="UP000092600"/>
    </source>
</evidence>
<organism evidence="6 7">
    <name type="scientific">Ananas comosus</name>
    <name type="common">Pineapple</name>
    <name type="synonym">Ananas ananas</name>
    <dbReference type="NCBI Taxonomy" id="4615"/>
    <lineage>
        <taxon>Eukaryota</taxon>
        <taxon>Viridiplantae</taxon>
        <taxon>Streptophyta</taxon>
        <taxon>Embryophyta</taxon>
        <taxon>Tracheophyta</taxon>
        <taxon>Spermatophyta</taxon>
        <taxon>Magnoliopsida</taxon>
        <taxon>Liliopsida</taxon>
        <taxon>Poales</taxon>
        <taxon>Bromeliaceae</taxon>
        <taxon>Bromelioideae</taxon>
        <taxon>Ananas</taxon>
    </lineage>
</organism>
<keyword evidence="4" id="KW-0812">Transmembrane</keyword>
<keyword evidence="2" id="KW-0067">ATP-binding</keyword>
<accession>A0A199VHG9</accession>
<feature type="transmembrane region" description="Helical" evidence="4">
    <location>
        <begin position="496"/>
        <end position="517"/>
    </location>
</feature>
<dbReference type="InterPro" id="IPR008271">
    <property type="entry name" value="Ser/Thr_kinase_AS"/>
</dbReference>
<name>A0A199VHG9_ANACO</name>
<dbReference type="GO" id="GO:0005524">
    <property type="term" value="F:ATP binding"/>
    <property type="evidence" value="ECO:0007669"/>
    <property type="project" value="UniProtKB-KW"/>
</dbReference>
<dbReference type="EMBL" id="LSRQ01001844">
    <property type="protein sequence ID" value="OAY76321.1"/>
    <property type="molecule type" value="Genomic_DNA"/>
</dbReference>
<evidence type="ECO:0000256" key="2">
    <source>
        <dbReference type="ARBA" id="ARBA00022840"/>
    </source>
</evidence>
<feature type="domain" description="Protein kinase" evidence="5">
    <location>
        <begin position="184"/>
        <end position="484"/>
    </location>
</feature>
<dbReference type="InterPro" id="IPR011009">
    <property type="entry name" value="Kinase-like_dom_sf"/>
</dbReference>
<comment type="caution">
    <text evidence="6">The sequence shown here is derived from an EMBL/GenBank/DDBJ whole genome shotgun (WGS) entry which is preliminary data.</text>
</comment>
<dbReference type="PROSITE" id="PS50011">
    <property type="entry name" value="PROTEIN_KINASE_DOM"/>
    <property type="match status" value="1"/>
</dbReference>
<dbReference type="PANTHER" id="PTHR47989:SF33">
    <property type="entry name" value="SERINE_THREONINE-PROTEIN KINASE PBL7-RELATED"/>
    <property type="match status" value="1"/>
</dbReference>
<keyword evidence="4" id="KW-1133">Transmembrane helix</keyword>
<keyword evidence="4" id="KW-0472">Membrane</keyword>
<evidence type="ECO:0000313" key="6">
    <source>
        <dbReference type="EMBL" id="OAY76321.1"/>
    </source>
</evidence>
<evidence type="ECO:0000259" key="5">
    <source>
        <dbReference type="PROSITE" id="PS50011"/>
    </source>
</evidence>
<dbReference type="Proteomes" id="UP000092600">
    <property type="component" value="Unassembled WGS sequence"/>
</dbReference>
<keyword evidence="6" id="KW-0808">Transferase</keyword>
<protein>
    <submittedName>
        <fullName evidence="6">Serine/threonine-protein kinase PBS1</fullName>
    </submittedName>
</protein>
<dbReference type="Gene3D" id="3.30.200.20">
    <property type="entry name" value="Phosphorylase Kinase, domain 1"/>
    <property type="match status" value="1"/>
</dbReference>
<dbReference type="STRING" id="4615.A0A199VHG9"/>
<dbReference type="Pfam" id="PF00069">
    <property type="entry name" value="Pkinase"/>
    <property type="match status" value="1"/>
</dbReference>
<dbReference type="PROSITE" id="PS00108">
    <property type="entry name" value="PROTEIN_KINASE_ST"/>
    <property type="match status" value="1"/>
</dbReference>